<dbReference type="Proteomes" id="UP000234341">
    <property type="component" value="Unassembled WGS sequence"/>
</dbReference>
<gene>
    <name evidence="1" type="ORF">CYJ10_14220</name>
</gene>
<reference evidence="1 2" key="1">
    <citation type="submission" date="2017-12" db="EMBL/GenBank/DDBJ databases">
        <title>Genome sequence of the active heterotrophic nitrifier-denitrifier, Cupriavidus pauculus UM1.</title>
        <authorList>
            <person name="Putonti C."/>
            <person name="Castignetti D."/>
        </authorList>
    </citation>
    <scope>NUCLEOTIDE SEQUENCE [LARGE SCALE GENOMIC DNA]</scope>
    <source>
        <strain evidence="1 2">UM1</strain>
    </source>
</reference>
<organism evidence="1 2">
    <name type="scientific">Cupriavidus pauculus</name>
    <dbReference type="NCBI Taxonomy" id="82633"/>
    <lineage>
        <taxon>Bacteria</taxon>
        <taxon>Pseudomonadati</taxon>
        <taxon>Pseudomonadota</taxon>
        <taxon>Betaproteobacteria</taxon>
        <taxon>Burkholderiales</taxon>
        <taxon>Burkholderiaceae</taxon>
        <taxon>Cupriavidus</taxon>
    </lineage>
</organism>
<evidence type="ECO:0000313" key="2">
    <source>
        <dbReference type="Proteomes" id="UP000234341"/>
    </source>
</evidence>
<protein>
    <submittedName>
        <fullName evidence="1">Uncharacterized protein</fullName>
    </submittedName>
</protein>
<evidence type="ECO:0000313" key="1">
    <source>
        <dbReference type="EMBL" id="PLQ00149.1"/>
    </source>
</evidence>
<sequence length="67" mass="7495">MTGGGYSKFRDASPVLHRDATATAQRAMRVCQRDVPIVQPIDPITRQLAARTLQASWPIYSRYAFSV</sequence>
<dbReference type="AlphaFoldDB" id="A0A2N5CD49"/>
<dbReference type="EMBL" id="PJRP01000005">
    <property type="protein sequence ID" value="PLQ00149.1"/>
    <property type="molecule type" value="Genomic_DNA"/>
</dbReference>
<accession>A0A2N5CD49</accession>
<name>A0A2N5CD49_9BURK</name>
<proteinExistence type="predicted"/>
<comment type="caution">
    <text evidence="1">The sequence shown here is derived from an EMBL/GenBank/DDBJ whole genome shotgun (WGS) entry which is preliminary data.</text>
</comment>